<dbReference type="Proteomes" id="UP000789759">
    <property type="component" value="Unassembled WGS sequence"/>
</dbReference>
<protein>
    <submittedName>
        <fullName evidence="2">23373_t:CDS:1</fullName>
    </submittedName>
</protein>
<gene>
    <name evidence="2" type="ORF">CPELLU_LOCUS5989</name>
</gene>
<organism evidence="2 3">
    <name type="scientific">Cetraspora pellucida</name>
    <dbReference type="NCBI Taxonomy" id="1433469"/>
    <lineage>
        <taxon>Eukaryota</taxon>
        <taxon>Fungi</taxon>
        <taxon>Fungi incertae sedis</taxon>
        <taxon>Mucoromycota</taxon>
        <taxon>Glomeromycotina</taxon>
        <taxon>Glomeromycetes</taxon>
        <taxon>Diversisporales</taxon>
        <taxon>Gigasporaceae</taxon>
        <taxon>Cetraspora</taxon>
    </lineage>
</organism>
<feature type="region of interest" description="Disordered" evidence="1">
    <location>
        <begin position="565"/>
        <end position="597"/>
    </location>
</feature>
<evidence type="ECO:0000313" key="3">
    <source>
        <dbReference type="Proteomes" id="UP000789759"/>
    </source>
</evidence>
<dbReference type="EMBL" id="CAJVQA010003607">
    <property type="protein sequence ID" value="CAG8578834.1"/>
    <property type="molecule type" value="Genomic_DNA"/>
</dbReference>
<comment type="caution">
    <text evidence="2">The sequence shown here is derived from an EMBL/GenBank/DDBJ whole genome shotgun (WGS) entry which is preliminary data.</text>
</comment>
<name>A0A9N9BWZ1_9GLOM</name>
<feature type="region of interest" description="Disordered" evidence="1">
    <location>
        <begin position="379"/>
        <end position="399"/>
    </location>
</feature>
<reference evidence="2" key="1">
    <citation type="submission" date="2021-06" db="EMBL/GenBank/DDBJ databases">
        <authorList>
            <person name="Kallberg Y."/>
            <person name="Tangrot J."/>
            <person name="Rosling A."/>
        </authorList>
    </citation>
    <scope>NUCLEOTIDE SEQUENCE</scope>
    <source>
        <strain evidence="2">FL966</strain>
    </source>
</reference>
<evidence type="ECO:0000256" key="1">
    <source>
        <dbReference type="SAM" id="MobiDB-lite"/>
    </source>
</evidence>
<dbReference type="AlphaFoldDB" id="A0A9N9BWZ1"/>
<accession>A0A9N9BWZ1</accession>
<proteinExistence type="predicted"/>
<evidence type="ECO:0000313" key="2">
    <source>
        <dbReference type="EMBL" id="CAG8578834.1"/>
    </source>
</evidence>
<sequence>MNKLHKSDIDIKEFSNTPQAEISSNAFTDILVFDIPKIVISPKPEKKITELLTTNHIKKSKEKQSFDVPYHISLTPITNTSQDFFDSMSNESSVALLSKSIDIFMTPEIEHIEPLDIKSKSSEISSNLPMNNAINNEPKTTIELDEDPDKFVTITEKDKLDSIVFHNRMQTDVRMCDYAKEAEEDPKEYIDITDQNFDILEKVLNLSTGHWIKKNGKLFQKLLCKGYKYTKDLSHYLNDVSLIDLDEYGTIYPLADFFYSALIPSLSTLAKMRDMCKRYSISVDEELRRIQNINTIKIPNMQDLADVIMMLSIRPTEVVTFHIIYYKLSESNPPECQKIKKIKDKHASRVYNNQNPTSQYLKFLSRVAIRHKIDHHNSEIHYTKSNTSDSDLDADPEPKPEALASTFKTINKNTSKIENIYDLYEIKALIDITSKSNTISKYSYNKLEEDYELEDGTEVIDFQICKNPSFDLSSETSVLAEILSDDFGLESPDKSDKRQKSTTKEDESSTVKKLIKVLKDDKIVKTEANNDIASQKLLNCCFHFGKKLSDHLNYYKNEKKYQDHKAQSKVDKEVKDQLPKEVNDTTRWKQTERAKKI</sequence>
<keyword evidence="3" id="KW-1185">Reference proteome</keyword>